<reference evidence="1" key="2">
    <citation type="journal article" date="2015" name="Fish Shellfish Immunol.">
        <title>Early steps in the European eel (Anguilla anguilla)-Vibrio vulnificus interaction in the gills: Role of the RtxA13 toxin.</title>
        <authorList>
            <person name="Callol A."/>
            <person name="Pajuelo D."/>
            <person name="Ebbesson L."/>
            <person name="Teles M."/>
            <person name="MacKenzie S."/>
            <person name="Amaro C."/>
        </authorList>
    </citation>
    <scope>NUCLEOTIDE SEQUENCE</scope>
</reference>
<evidence type="ECO:0000313" key="1">
    <source>
        <dbReference type="EMBL" id="JAH28095.1"/>
    </source>
</evidence>
<reference evidence="1" key="1">
    <citation type="submission" date="2014-11" db="EMBL/GenBank/DDBJ databases">
        <authorList>
            <person name="Amaro Gonzalez C."/>
        </authorList>
    </citation>
    <scope>NUCLEOTIDE SEQUENCE</scope>
</reference>
<protein>
    <submittedName>
        <fullName evidence="1">Uncharacterized protein</fullName>
    </submittedName>
</protein>
<dbReference type="EMBL" id="GBXM01080482">
    <property type="protein sequence ID" value="JAH28095.1"/>
    <property type="molecule type" value="Transcribed_RNA"/>
</dbReference>
<organism evidence="1">
    <name type="scientific">Anguilla anguilla</name>
    <name type="common">European freshwater eel</name>
    <name type="synonym">Muraena anguilla</name>
    <dbReference type="NCBI Taxonomy" id="7936"/>
    <lineage>
        <taxon>Eukaryota</taxon>
        <taxon>Metazoa</taxon>
        <taxon>Chordata</taxon>
        <taxon>Craniata</taxon>
        <taxon>Vertebrata</taxon>
        <taxon>Euteleostomi</taxon>
        <taxon>Actinopterygii</taxon>
        <taxon>Neopterygii</taxon>
        <taxon>Teleostei</taxon>
        <taxon>Anguilliformes</taxon>
        <taxon>Anguillidae</taxon>
        <taxon>Anguilla</taxon>
    </lineage>
</organism>
<accession>A0A0E9RHZ5</accession>
<sequence length="37" mass="4457">MNNSFELDTLQSLYKLFLFATRRIIACRAVPLRRSRR</sequence>
<proteinExistence type="predicted"/>
<dbReference type="AlphaFoldDB" id="A0A0E9RHZ5"/>
<name>A0A0E9RHZ5_ANGAN</name>